<dbReference type="STRING" id="504486.SAMN05660703_2449"/>
<dbReference type="Gene3D" id="2.30.180.10">
    <property type="entry name" value="FAS1 domain"/>
    <property type="match status" value="1"/>
</dbReference>
<dbReference type="FunFam" id="2.30.180.10:FF:000019">
    <property type="entry name" value="Cell surface lipoprotein"/>
    <property type="match status" value="1"/>
</dbReference>
<protein>
    <submittedName>
        <fullName evidence="2">Uncaracterized surface protein containing fasciclin (FAS1) repeats</fullName>
    </submittedName>
</protein>
<feature type="domain" description="FAS1" evidence="1">
    <location>
        <begin position="60"/>
        <end position="204"/>
    </location>
</feature>
<dbReference type="PANTHER" id="PTHR10900:SF77">
    <property type="entry name" value="FI19380P1"/>
    <property type="match status" value="1"/>
</dbReference>
<evidence type="ECO:0000259" key="1">
    <source>
        <dbReference type="PROSITE" id="PS50213"/>
    </source>
</evidence>
<proteinExistence type="predicted"/>
<evidence type="ECO:0000313" key="3">
    <source>
        <dbReference type="Proteomes" id="UP000192360"/>
    </source>
</evidence>
<reference evidence="2 3" key="1">
    <citation type="submission" date="2017-04" db="EMBL/GenBank/DDBJ databases">
        <authorList>
            <person name="Afonso C.L."/>
            <person name="Miller P.J."/>
            <person name="Scott M.A."/>
            <person name="Spackman E."/>
            <person name="Goraichik I."/>
            <person name="Dimitrov K.M."/>
            <person name="Suarez D.L."/>
            <person name="Swayne D.E."/>
        </authorList>
    </citation>
    <scope>NUCLEOTIDE SEQUENCE [LARGE SCALE GENOMIC DNA]</scope>
    <source>
        <strain evidence="2 3">DSM 21164</strain>
    </source>
</reference>
<gene>
    <name evidence="2" type="ORF">SAMN05660703_2449</name>
</gene>
<dbReference type="PANTHER" id="PTHR10900">
    <property type="entry name" value="PERIOSTIN-RELATED"/>
    <property type="match status" value="1"/>
</dbReference>
<keyword evidence="3" id="KW-1185">Reference proteome</keyword>
<dbReference type="EMBL" id="FWXO01000004">
    <property type="protein sequence ID" value="SMC72922.1"/>
    <property type="molecule type" value="Genomic_DNA"/>
</dbReference>
<accession>A0A1W2BJR2</accession>
<dbReference type="InterPro" id="IPR000782">
    <property type="entry name" value="FAS1_domain"/>
</dbReference>
<sequence>MFNCFTFEKNKEAMKILKVLSFAAIVGVFVASCGEEKKEMKEQALAEINENPVSIVENKTPNIVEVAAGNENFSTLVAAVKAADLVSTLSGDGPFTVFAPTNAAFEKLPEGTVETLLKPENKSTLTGILTYHVVAGKFDAASVIDAINSNDGSFTVTTVQGGTITMSIQDGKVMLKDAKGGMATVVIADVDASNGIIHAIDAVVMH</sequence>
<dbReference type="AlphaFoldDB" id="A0A1W2BJR2"/>
<dbReference type="Proteomes" id="UP000192360">
    <property type="component" value="Unassembled WGS sequence"/>
</dbReference>
<dbReference type="InterPro" id="IPR050904">
    <property type="entry name" value="Adhesion/Biosynth-related"/>
</dbReference>
<dbReference type="SUPFAM" id="SSF82153">
    <property type="entry name" value="FAS1 domain"/>
    <property type="match status" value="1"/>
</dbReference>
<dbReference type="InterPro" id="IPR036378">
    <property type="entry name" value="FAS1_dom_sf"/>
</dbReference>
<dbReference type="SMART" id="SM00554">
    <property type="entry name" value="FAS1"/>
    <property type="match status" value="1"/>
</dbReference>
<dbReference type="Pfam" id="PF02469">
    <property type="entry name" value="Fasciclin"/>
    <property type="match status" value="1"/>
</dbReference>
<dbReference type="GO" id="GO:0005615">
    <property type="term" value="C:extracellular space"/>
    <property type="evidence" value="ECO:0007669"/>
    <property type="project" value="TreeGrafter"/>
</dbReference>
<dbReference type="PROSITE" id="PS50213">
    <property type="entry name" value="FAS1"/>
    <property type="match status" value="1"/>
</dbReference>
<name>A0A1W2BJR2_9FLAO</name>
<organism evidence="2 3">
    <name type="scientific">Cellulophaga tyrosinoxydans</name>
    <dbReference type="NCBI Taxonomy" id="504486"/>
    <lineage>
        <taxon>Bacteria</taxon>
        <taxon>Pseudomonadati</taxon>
        <taxon>Bacteroidota</taxon>
        <taxon>Flavobacteriia</taxon>
        <taxon>Flavobacteriales</taxon>
        <taxon>Flavobacteriaceae</taxon>
        <taxon>Cellulophaga</taxon>
    </lineage>
</organism>
<evidence type="ECO:0000313" key="2">
    <source>
        <dbReference type="EMBL" id="SMC72922.1"/>
    </source>
</evidence>